<dbReference type="InterPro" id="IPR018060">
    <property type="entry name" value="HTH_AraC"/>
</dbReference>
<proteinExistence type="predicted"/>
<reference evidence="5 6" key="1">
    <citation type="submission" date="2020-08" db="EMBL/GenBank/DDBJ databases">
        <title>Genome public.</title>
        <authorList>
            <person name="Liu C."/>
            <person name="Sun Q."/>
        </authorList>
    </citation>
    <scope>NUCLEOTIDE SEQUENCE [LARGE SCALE GENOMIC DNA]</scope>
    <source>
        <strain evidence="5 6">M29</strain>
    </source>
</reference>
<accession>A0ABR7IHG0</accession>
<dbReference type="InterPro" id="IPR037923">
    <property type="entry name" value="HTH-like"/>
</dbReference>
<dbReference type="PANTHER" id="PTHR43280:SF28">
    <property type="entry name" value="HTH-TYPE TRANSCRIPTIONAL ACTIVATOR RHAS"/>
    <property type="match status" value="1"/>
</dbReference>
<evidence type="ECO:0000256" key="2">
    <source>
        <dbReference type="ARBA" id="ARBA00023125"/>
    </source>
</evidence>
<evidence type="ECO:0000313" key="6">
    <source>
        <dbReference type="Proteomes" id="UP000649826"/>
    </source>
</evidence>
<evidence type="ECO:0000256" key="1">
    <source>
        <dbReference type="ARBA" id="ARBA00023015"/>
    </source>
</evidence>
<dbReference type="Proteomes" id="UP000649826">
    <property type="component" value="Unassembled WGS sequence"/>
</dbReference>
<dbReference type="InterPro" id="IPR009057">
    <property type="entry name" value="Homeodomain-like_sf"/>
</dbReference>
<dbReference type="Pfam" id="PF02311">
    <property type="entry name" value="AraC_binding"/>
    <property type="match status" value="1"/>
</dbReference>
<dbReference type="PROSITE" id="PS01124">
    <property type="entry name" value="HTH_ARAC_FAMILY_2"/>
    <property type="match status" value="1"/>
</dbReference>
<feature type="domain" description="HTH araC/xylS-type" evidence="4">
    <location>
        <begin position="193"/>
        <end position="291"/>
    </location>
</feature>
<dbReference type="SMART" id="SM00342">
    <property type="entry name" value="HTH_ARAC"/>
    <property type="match status" value="1"/>
</dbReference>
<dbReference type="EMBL" id="JACOQG010000008">
    <property type="protein sequence ID" value="MBC5779449.1"/>
    <property type="molecule type" value="Genomic_DNA"/>
</dbReference>
<dbReference type="InterPro" id="IPR003313">
    <property type="entry name" value="AraC-bd"/>
</dbReference>
<gene>
    <name evidence="5" type="ORF">H8Z82_07200</name>
</gene>
<evidence type="ECO:0000313" key="5">
    <source>
        <dbReference type="EMBL" id="MBC5779449.1"/>
    </source>
</evidence>
<keyword evidence="6" id="KW-1185">Reference proteome</keyword>
<dbReference type="SUPFAM" id="SSF51215">
    <property type="entry name" value="Regulatory protein AraC"/>
    <property type="match status" value="1"/>
</dbReference>
<keyword evidence="1" id="KW-0805">Transcription regulation</keyword>
<protein>
    <submittedName>
        <fullName evidence="5">Helix-turn-helix transcriptional regulator</fullName>
    </submittedName>
</protein>
<dbReference type="Gene3D" id="2.60.120.10">
    <property type="entry name" value="Jelly Rolls"/>
    <property type="match status" value="1"/>
</dbReference>
<dbReference type="InterPro" id="IPR014710">
    <property type="entry name" value="RmlC-like_jellyroll"/>
</dbReference>
<evidence type="ECO:0000259" key="4">
    <source>
        <dbReference type="PROSITE" id="PS01124"/>
    </source>
</evidence>
<comment type="caution">
    <text evidence="5">The sequence shown here is derived from an EMBL/GenBank/DDBJ whole genome shotgun (WGS) entry which is preliminary data.</text>
</comment>
<name>A0ABR7IHG0_9FIRM</name>
<sequence>MKKKKPKIELRYYYMPAGSPILPLLGERWVQNYGTGIEDLHFHNFMEIGFCYYGEGILTLGEEKRKFTGRQFTVIPERFPHTTNSMGNTVCKWEYLFVDVEGFLQKNCESAVQAEKMLRRINSGALLMNEEEEPFIAECIIRIMDIMRREDEFYIQEASGLLMALLVRIARLNRTPEQEMLYEEQSRSMRIISDTLDYISDHYRENIKIEQLSANCHLSESHFRRIFSGCMHMSPVEYINLIRVRTACEKLKKTDRSATDIGTECGFASDSAFNRNFRKLMGMSPAEWRKKGENYEQMLLKFDIRTEEGW</sequence>
<dbReference type="PANTHER" id="PTHR43280">
    <property type="entry name" value="ARAC-FAMILY TRANSCRIPTIONAL REGULATOR"/>
    <property type="match status" value="1"/>
</dbReference>
<dbReference type="PRINTS" id="PR00032">
    <property type="entry name" value="HTHARAC"/>
</dbReference>
<dbReference type="RefSeq" id="WP_186994709.1">
    <property type="nucleotide sequence ID" value="NZ_JACOQG010000008.1"/>
</dbReference>
<keyword evidence="3" id="KW-0804">Transcription</keyword>
<evidence type="ECO:0000256" key="3">
    <source>
        <dbReference type="ARBA" id="ARBA00023163"/>
    </source>
</evidence>
<keyword evidence="2" id="KW-0238">DNA-binding</keyword>
<dbReference type="SUPFAM" id="SSF46689">
    <property type="entry name" value="Homeodomain-like"/>
    <property type="match status" value="2"/>
</dbReference>
<organism evidence="5 6">
    <name type="scientific">Blautia difficilis</name>
    <dbReference type="NCBI Taxonomy" id="2763027"/>
    <lineage>
        <taxon>Bacteria</taxon>
        <taxon>Bacillati</taxon>
        <taxon>Bacillota</taxon>
        <taxon>Clostridia</taxon>
        <taxon>Lachnospirales</taxon>
        <taxon>Lachnospiraceae</taxon>
        <taxon>Blautia</taxon>
    </lineage>
</organism>
<dbReference type="Pfam" id="PF12833">
    <property type="entry name" value="HTH_18"/>
    <property type="match status" value="1"/>
</dbReference>
<dbReference type="InterPro" id="IPR020449">
    <property type="entry name" value="Tscrpt_reg_AraC-type_HTH"/>
</dbReference>
<dbReference type="Gene3D" id="1.10.10.60">
    <property type="entry name" value="Homeodomain-like"/>
    <property type="match status" value="2"/>
</dbReference>